<dbReference type="PANTHER" id="PTHR28524">
    <property type="entry name" value="SUCCINATE DEHYDROGENASE ASSEMBLY FACTOR 4, MITOCHONDRIAL"/>
    <property type="match status" value="1"/>
</dbReference>
<dbReference type="Proteomes" id="UP000032668">
    <property type="component" value="Unassembled WGS sequence"/>
</dbReference>
<evidence type="ECO:0008006" key="5">
    <source>
        <dbReference type="Google" id="ProtNLM"/>
    </source>
</evidence>
<dbReference type="Pfam" id="PF07896">
    <property type="entry name" value="DUF1674"/>
    <property type="match status" value="1"/>
</dbReference>
<evidence type="ECO:0000313" key="3">
    <source>
        <dbReference type="EMBL" id="GAN78674.1"/>
    </source>
</evidence>
<accession>A0A0D6PCV2</accession>
<gene>
    <name evidence="3" type="ORF">Aam_005_073</name>
</gene>
<dbReference type="EMBL" id="BANC01000005">
    <property type="protein sequence ID" value="GAN78674.1"/>
    <property type="molecule type" value="Genomic_DNA"/>
</dbReference>
<protein>
    <recommendedName>
        <fullName evidence="5">DUF1674 domain-containing protein</fullName>
    </recommendedName>
</protein>
<proteinExistence type="inferred from homology"/>
<dbReference type="AlphaFoldDB" id="A0A0D6PCV2"/>
<feature type="compositionally biased region" description="Basic and acidic residues" evidence="2">
    <location>
        <begin position="37"/>
        <end position="50"/>
    </location>
</feature>
<dbReference type="RefSeq" id="WP_073211173.1">
    <property type="nucleotide sequence ID" value="NZ_BANC01000005.1"/>
</dbReference>
<feature type="region of interest" description="Disordered" evidence="2">
    <location>
        <begin position="1"/>
        <end position="50"/>
    </location>
</feature>
<reference evidence="3 4" key="1">
    <citation type="submission" date="2012-11" db="EMBL/GenBank/DDBJ databases">
        <title>Whole genome sequence of Acidocella aminolytica 101 = DSM 11237.</title>
        <authorList>
            <person name="Azuma Y."/>
            <person name="Higashiura N."/>
            <person name="Hirakawa H."/>
            <person name="Matsushita K."/>
        </authorList>
    </citation>
    <scope>NUCLEOTIDE SEQUENCE [LARGE SCALE GENOMIC DNA]</scope>
    <source>
        <strain evidence="4">101 / DSM 11237</strain>
    </source>
</reference>
<dbReference type="OrthoDB" id="8481828at2"/>
<sequence>MEDKNAPETTESLKPAETQPPKQPKEIGGPAGPEPTRYGDWEKNGRCSDF</sequence>
<dbReference type="PANTHER" id="PTHR28524:SF3">
    <property type="entry name" value="SUCCINATE DEHYDROGENASE ASSEMBLY FACTOR 4, MITOCHONDRIAL"/>
    <property type="match status" value="1"/>
</dbReference>
<dbReference type="InterPro" id="IPR012875">
    <property type="entry name" value="SDHF4"/>
</dbReference>
<dbReference type="STRING" id="1120923.SAMN02746095_00487"/>
<organism evidence="3 4">
    <name type="scientific">Acidocella aminolytica 101 = DSM 11237</name>
    <dbReference type="NCBI Taxonomy" id="1120923"/>
    <lineage>
        <taxon>Bacteria</taxon>
        <taxon>Pseudomonadati</taxon>
        <taxon>Pseudomonadota</taxon>
        <taxon>Alphaproteobacteria</taxon>
        <taxon>Acetobacterales</taxon>
        <taxon>Acidocellaceae</taxon>
        <taxon>Acidocella</taxon>
    </lineage>
</organism>
<evidence type="ECO:0000256" key="1">
    <source>
        <dbReference type="ARBA" id="ARBA00005701"/>
    </source>
</evidence>
<name>A0A0D6PCV2_9PROT</name>
<comment type="similarity">
    <text evidence="1">Belongs to the SDHAF4 family.</text>
</comment>
<keyword evidence="4" id="KW-1185">Reference proteome</keyword>
<evidence type="ECO:0000313" key="4">
    <source>
        <dbReference type="Proteomes" id="UP000032668"/>
    </source>
</evidence>
<comment type="caution">
    <text evidence="3">The sequence shown here is derived from an EMBL/GenBank/DDBJ whole genome shotgun (WGS) entry which is preliminary data.</text>
</comment>
<evidence type="ECO:0000256" key="2">
    <source>
        <dbReference type="SAM" id="MobiDB-lite"/>
    </source>
</evidence>